<proteinExistence type="inferred from homology"/>
<keyword evidence="2" id="KW-0812">Transmembrane</keyword>
<evidence type="ECO:0000256" key="1">
    <source>
        <dbReference type="ARBA" id="ARBA00007711"/>
    </source>
</evidence>
<dbReference type="Proteomes" id="UP000694941">
    <property type="component" value="Unplaced"/>
</dbReference>
<dbReference type="InterPro" id="IPR032776">
    <property type="entry name" value="CECR6/TMEM121"/>
</dbReference>
<keyword evidence="2" id="KW-0472">Membrane</keyword>
<feature type="transmembrane region" description="Helical" evidence="2">
    <location>
        <begin position="143"/>
        <end position="162"/>
    </location>
</feature>
<dbReference type="PANTHER" id="PTHR47399">
    <property type="entry name" value="TRANSMEMBRANE PROTEIN 121B"/>
    <property type="match status" value="1"/>
</dbReference>
<gene>
    <name evidence="4" type="primary">LOC106463403</name>
</gene>
<feature type="transmembrane region" description="Helical" evidence="2">
    <location>
        <begin position="241"/>
        <end position="264"/>
    </location>
</feature>
<evidence type="ECO:0000313" key="3">
    <source>
        <dbReference type="Proteomes" id="UP000694941"/>
    </source>
</evidence>
<dbReference type="GeneID" id="106463403"/>
<dbReference type="InterPro" id="IPR026624">
    <property type="entry name" value="CECR6"/>
</dbReference>
<accession>A0ABM1SSI9</accession>
<feature type="transmembrane region" description="Helical" evidence="2">
    <location>
        <begin position="284"/>
        <end position="302"/>
    </location>
</feature>
<evidence type="ECO:0000313" key="4">
    <source>
        <dbReference type="RefSeq" id="XP_022246595.1"/>
    </source>
</evidence>
<keyword evidence="3" id="KW-1185">Reference proteome</keyword>
<name>A0ABM1SSI9_LIMPO</name>
<feature type="transmembrane region" description="Helical" evidence="2">
    <location>
        <begin position="174"/>
        <end position="197"/>
    </location>
</feature>
<feature type="transmembrane region" description="Helical" evidence="2">
    <location>
        <begin position="12"/>
        <end position="30"/>
    </location>
</feature>
<dbReference type="RefSeq" id="XP_022246595.1">
    <property type="nucleotide sequence ID" value="XM_022390887.1"/>
</dbReference>
<feature type="transmembrane region" description="Helical" evidence="2">
    <location>
        <begin position="105"/>
        <end position="123"/>
    </location>
</feature>
<keyword evidence="2" id="KW-1133">Transmembrane helix</keyword>
<dbReference type="PANTHER" id="PTHR47399:SF1">
    <property type="entry name" value="TRANSMEMBRANE PROTEIN 121B"/>
    <property type="match status" value="1"/>
</dbReference>
<evidence type="ECO:0000256" key="2">
    <source>
        <dbReference type="SAM" id="Phobius"/>
    </source>
</evidence>
<organism evidence="3 4">
    <name type="scientific">Limulus polyphemus</name>
    <name type="common">Atlantic horseshoe crab</name>
    <dbReference type="NCBI Taxonomy" id="6850"/>
    <lineage>
        <taxon>Eukaryota</taxon>
        <taxon>Metazoa</taxon>
        <taxon>Ecdysozoa</taxon>
        <taxon>Arthropoda</taxon>
        <taxon>Chelicerata</taxon>
        <taxon>Merostomata</taxon>
        <taxon>Xiphosura</taxon>
        <taxon>Limulidae</taxon>
        <taxon>Limulus</taxon>
    </lineage>
</organism>
<feature type="transmembrane region" description="Helical" evidence="2">
    <location>
        <begin position="203"/>
        <end position="229"/>
    </location>
</feature>
<dbReference type="Pfam" id="PF14997">
    <property type="entry name" value="CECR6_TMEM121"/>
    <property type="match status" value="1"/>
</dbReference>
<reference evidence="4" key="1">
    <citation type="submission" date="2025-08" db="UniProtKB">
        <authorList>
            <consortium name="RefSeq"/>
        </authorList>
    </citation>
    <scope>IDENTIFICATION</scope>
    <source>
        <tissue evidence="4">Muscle</tissue>
    </source>
</reference>
<sequence length="331" mass="37474">MTQTASCGRCKVHLFTQILDGILLLLVLVVQGSMLNYLLILNNQGSAGWYFWFLADFLILIIFMAAVVAAYRFNTKMAKLRHATNSQDESSQTLQSFGWKGMLPSCYMVWILYSSLLITKVILLLKLEIAQKLEMSSQFSPQLLKLLLAASAVVFLLLVESHHGSDSRSARQSYISLLSTNTTFEIFDSVTFLGILFTNQSQLVLPLAMSNGILALSCINFILPTLALYKLSLSAFGLKPASLGLGLLYKFTHLFLINLPYLGIRVYLWTSFDHDISLFLMKNIIAVVILLRLSVPDIILWWQLLQENYRKQDLGRGRSLELEIIYRKPED</sequence>
<feature type="transmembrane region" description="Helical" evidence="2">
    <location>
        <begin position="50"/>
        <end position="71"/>
    </location>
</feature>
<comment type="similarity">
    <text evidence="1">Belongs to the TMEM121 family.</text>
</comment>
<protein>
    <submittedName>
        <fullName evidence="4">Uncharacterized protein LOC106463403</fullName>
    </submittedName>
</protein>